<comment type="function">
    <text evidence="9">RNA helicase.</text>
</comment>
<evidence type="ECO:0000256" key="1">
    <source>
        <dbReference type="ARBA" id="ARBA00022741"/>
    </source>
</evidence>
<dbReference type="Pfam" id="PF00271">
    <property type="entry name" value="Helicase_C"/>
    <property type="match status" value="1"/>
</dbReference>
<evidence type="ECO:0000256" key="10">
    <source>
        <dbReference type="SAM" id="MobiDB-lite"/>
    </source>
</evidence>
<keyword evidence="1 8" id="KW-0547">Nucleotide-binding</keyword>
<name>A0A2V0P5E6_9CHLO</name>
<evidence type="ECO:0000256" key="9">
    <source>
        <dbReference type="RuleBase" id="RU365068"/>
    </source>
</evidence>
<feature type="region of interest" description="Disordered" evidence="10">
    <location>
        <begin position="481"/>
        <end position="575"/>
    </location>
</feature>
<protein>
    <recommendedName>
        <fullName evidence="9">ATP-dependent RNA helicase</fullName>
        <ecNumber evidence="9">3.6.4.13</ecNumber>
    </recommendedName>
</protein>
<dbReference type="InterPro" id="IPR011545">
    <property type="entry name" value="DEAD/DEAH_box_helicase_dom"/>
</dbReference>
<dbReference type="InterPro" id="IPR027417">
    <property type="entry name" value="P-loop_NTPase"/>
</dbReference>
<evidence type="ECO:0000259" key="12">
    <source>
        <dbReference type="PROSITE" id="PS51194"/>
    </source>
</evidence>
<comment type="similarity">
    <text evidence="6">Belongs to the DEAD box helicase family. DDX55/SPB4 subfamily.</text>
</comment>
<comment type="domain">
    <text evidence="9">The Q motif is unique to and characteristic of the DEAD box family of RNA helicases and controls ATP binding and hydrolysis.</text>
</comment>
<dbReference type="GO" id="GO:0003723">
    <property type="term" value="F:RNA binding"/>
    <property type="evidence" value="ECO:0007669"/>
    <property type="project" value="UniProtKB-UniRule"/>
</dbReference>
<dbReference type="PROSITE" id="PS51192">
    <property type="entry name" value="HELICASE_ATP_BIND_1"/>
    <property type="match status" value="1"/>
</dbReference>
<dbReference type="EC" id="3.6.4.13" evidence="9"/>
<dbReference type="GO" id="GO:0005524">
    <property type="term" value="F:ATP binding"/>
    <property type="evidence" value="ECO:0007669"/>
    <property type="project" value="UniProtKB-UniRule"/>
</dbReference>
<gene>
    <name evidence="13" type="ORF">Rsub_05694</name>
</gene>
<reference evidence="13 14" key="1">
    <citation type="journal article" date="2018" name="Sci. Rep.">
        <title>Raphidocelis subcapitata (=Pseudokirchneriella subcapitata) provides an insight into genome evolution and environmental adaptations in the Sphaeropleales.</title>
        <authorList>
            <person name="Suzuki S."/>
            <person name="Yamaguchi H."/>
            <person name="Nakajima N."/>
            <person name="Kawachi M."/>
        </authorList>
    </citation>
    <scope>NUCLEOTIDE SEQUENCE [LARGE SCALE GENOMIC DNA]</scope>
    <source>
        <strain evidence="13 14">NIES-35</strain>
    </source>
</reference>
<dbReference type="Pfam" id="PF00270">
    <property type="entry name" value="DEAD"/>
    <property type="match status" value="1"/>
</dbReference>
<evidence type="ECO:0000256" key="6">
    <source>
        <dbReference type="ARBA" id="ARBA00038002"/>
    </source>
</evidence>
<dbReference type="PROSITE" id="PS00039">
    <property type="entry name" value="DEAD_ATP_HELICASE"/>
    <property type="match status" value="1"/>
</dbReference>
<dbReference type="GO" id="GO:0016887">
    <property type="term" value="F:ATP hydrolysis activity"/>
    <property type="evidence" value="ECO:0007669"/>
    <property type="project" value="RHEA"/>
</dbReference>
<proteinExistence type="inferred from homology"/>
<keyword evidence="5 9" id="KW-0694">RNA-binding</keyword>
<accession>A0A2V0P5E6</accession>
<feature type="compositionally biased region" description="Low complexity" evidence="10">
    <location>
        <begin position="652"/>
        <end position="666"/>
    </location>
</feature>
<dbReference type="Gene3D" id="3.40.50.300">
    <property type="entry name" value="P-loop containing nucleotide triphosphate hydrolases"/>
    <property type="match status" value="2"/>
</dbReference>
<evidence type="ECO:0000313" key="14">
    <source>
        <dbReference type="Proteomes" id="UP000247498"/>
    </source>
</evidence>
<dbReference type="GO" id="GO:0003724">
    <property type="term" value="F:RNA helicase activity"/>
    <property type="evidence" value="ECO:0007669"/>
    <property type="project" value="UniProtKB-EC"/>
</dbReference>
<dbReference type="PANTHER" id="PTHR24031">
    <property type="entry name" value="RNA HELICASE"/>
    <property type="match status" value="1"/>
</dbReference>
<dbReference type="Proteomes" id="UP000247498">
    <property type="component" value="Unassembled WGS sequence"/>
</dbReference>
<evidence type="ECO:0000256" key="8">
    <source>
        <dbReference type="RuleBase" id="RU000492"/>
    </source>
</evidence>
<dbReference type="InParanoid" id="A0A2V0P5E6"/>
<keyword evidence="2 8" id="KW-0378">Hydrolase</keyword>
<sequence>MATGQAPPVVGQPFSALKCISKATLAVLEAQGFTSATPVQETTIPLLCGNKDVAVDAATGSGKTLAFVVPVVEKLRRIGDPLKRHQVGAVIVSPTRELARQIHSVAAPFVASLPGMSCLLLVGGTDPAADVAQFRQTGGHVLVGTPGRLDDMMKRCPEMDARRLEVLVLDEADRLLDMGFKAQLDAIMARLPKQRRTGLFSATQTEAVEALTRAGLRNPVRVAVAVSAAAPAPKKGKNAGAAGEAAPGDGSQVTPVTLQLQYLVCDLEEKMGQLIAFMSAHREAKAIVYFLTCACVEHAALALRRHPALRGAHVSALHGRLKQAQREATLSAFAAQPAGVLLCTDLAARGLDIPDVGWVVQYDPPQDPAAFVHRVGRTARMGRSGAALALLLPSETAYVELLRLRRVPLAETEKLPGAPPDLSAWLRREAETDREAMEKATRAFVSFVRGYKEHHLKYIFRVQDLSLGRLAASMGLLRLPRMQETKKTPPGDFEPSPVDPESVPFRDRTREKQRRRQLKQRAEAEAASGAADAAAAKRDKAAAAAARKRPGEGGAGGAGGEEKLPAAKRRQLQQRDELEELTRDYALLKKLKKGKISERAFEVAAGFSSGDESEFGGEEGPSGSGDERGGGDGGGGAAGAEGDAGKRRREGAAAVAATAAAAAEGSRVSQLLAKKAKRQKKKQKKRRAVGGGGGAAGAAG</sequence>
<dbReference type="OrthoDB" id="7396459at2759"/>
<dbReference type="STRING" id="307507.A0A2V0P5E6"/>
<dbReference type="SMART" id="SM00490">
    <property type="entry name" value="HELICc"/>
    <property type="match status" value="1"/>
</dbReference>
<keyword evidence="3 8" id="KW-0347">Helicase</keyword>
<dbReference type="AlphaFoldDB" id="A0A2V0P5E6"/>
<evidence type="ECO:0000259" key="11">
    <source>
        <dbReference type="PROSITE" id="PS51192"/>
    </source>
</evidence>
<evidence type="ECO:0000256" key="5">
    <source>
        <dbReference type="ARBA" id="ARBA00022884"/>
    </source>
</evidence>
<comment type="catalytic activity">
    <reaction evidence="7 9">
        <text>ATP + H2O = ADP + phosphate + H(+)</text>
        <dbReference type="Rhea" id="RHEA:13065"/>
        <dbReference type="ChEBI" id="CHEBI:15377"/>
        <dbReference type="ChEBI" id="CHEBI:15378"/>
        <dbReference type="ChEBI" id="CHEBI:30616"/>
        <dbReference type="ChEBI" id="CHEBI:43474"/>
        <dbReference type="ChEBI" id="CHEBI:456216"/>
        <dbReference type="EC" id="3.6.4.13"/>
    </reaction>
</comment>
<feature type="domain" description="Helicase C-terminal" evidence="12">
    <location>
        <begin position="259"/>
        <end position="423"/>
    </location>
</feature>
<dbReference type="InterPro" id="IPR001650">
    <property type="entry name" value="Helicase_C-like"/>
</dbReference>
<dbReference type="InterPro" id="IPR014001">
    <property type="entry name" value="Helicase_ATP-bd"/>
</dbReference>
<evidence type="ECO:0000256" key="7">
    <source>
        <dbReference type="ARBA" id="ARBA00047984"/>
    </source>
</evidence>
<dbReference type="SMART" id="SM01178">
    <property type="entry name" value="DUF4217"/>
    <property type="match status" value="1"/>
</dbReference>
<organism evidence="13 14">
    <name type="scientific">Raphidocelis subcapitata</name>
    <dbReference type="NCBI Taxonomy" id="307507"/>
    <lineage>
        <taxon>Eukaryota</taxon>
        <taxon>Viridiplantae</taxon>
        <taxon>Chlorophyta</taxon>
        <taxon>core chlorophytes</taxon>
        <taxon>Chlorophyceae</taxon>
        <taxon>CS clade</taxon>
        <taxon>Sphaeropleales</taxon>
        <taxon>Selenastraceae</taxon>
        <taxon>Raphidocelis</taxon>
    </lineage>
</organism>
<dbReference type="SMART" id="SM00487">
    <property type="entry name" value="DEXDc"/>
    <property type="match status" value="1"/>
</dbReference>
<evidence type="ECO:0000256" key="3">
    <source>
        <dbReference type="ARBA" id="ARBA00022806"/>
    </source>
</evidence>
<feature type="domain" description="Helicase ATP-binding" evidence="11">
    <location>
        <begin position="44"/>
        <end position="222"/>
    </location>
</feature>
<feature type="compositionally biased region" description="Basic residues" evidence="10">
    <location>
        <begin position="674"/>
        <end position="688"/>
    </location>
</feature>
<dbReference type="Pfam" id="PF13959">
    <property type="entry name" value="CTE_SPB4"/>
    <property type="match status" value="1"/>
</dbReference>
<dbReference type="FunCoup" id="A0A2V0P5E6">
    <property type="interactions" value="2044"/>
</dbReference>
<dbReference type="EMBL" id="BDRX01000037">
    <property type="protein sequence ID" value="GBF93083.1"/>
    <property type="molecule type" value="Genomic_DNA"/>
</dbReference>
<evidence type="ECO:0000313" key="13">
    <source>
        <dbReference type="EMBL" id="GBF93083.1"/>
    </source>
</evidence>
<dbReference type="FunFam" id="3.40.50.300:FF:000877">
    <property type="entry name" value="RNA helicase"/>
    <property type="match status" value="1"/>
</dbReference>
<dbReference type="CDD" id="cd18787">
    <property type="entry name" value="SF2_C_DEAD"/>
    <property type="match status" value="1"/>
</dbReference>
<feature type="compositionally biased region" description="Low complexity" evidence="10">
    <location>
        <begin position="525"/>
        <end position="534"/>
    </location>
</feature>
<evidence type="ECO:0000256" key="4">
    <source>
        <dbReference type="ARBA" id="ARBA00022840"/>
    </source>
</evidence>
<dbReference type="CDD" id="cd17960">
    <property type="entry name" value="DEADc_DDX55"/>
    <property type="match status" value="1"/>
</dbReference>
<comment type="caution">
    <text evidence="13">The sequence shown here is derived from an EMBL/GenBank/DDBJ whole genome shotgun (WGS) entry which is preliminary data.</text>
</comment>
<evidence type="ECO:0000256" key="2">
    <source>
        <dbReference type="ARBA" id="ARBA00022801"/>
    </source>
</evidence>
<keyword evidence="4 8" id="KW-0067">ATP-binding</keyword>
<dbReference type="SUPFAM" id="SSF52540">
    <property type="entry name" value="P-loop containing nucleoside triphosphate hydrolases"/>
    <property type="match status" value="1"/>
</dbReference>
<feature type="compositionally biased region" description="Gly residues" evidence="10">
    <location>
        <begin position="689"/>
        <end position="700"/>
    </location>
</feature>
<feature type="region of interest" description="Disordered" evidence="10">
    <location>
        <begin position="605"/>
        <end position="700"/>
    </location>
</feature>
<dbReference type="InterPro" id="IPR000629">
    <property type="entry name" value="RNA-helicase_DEAD-box_CS"/>
</dbReference>
<dbReference type="InterPro" id="IPR025313">
    <property type="entry name" value="SPB4-like_CTE"/>
</dbReference>
<dbReference type="PROSITE" id="PS51194">
    <property type="entry name" value="HELICASE_CTER"/>
    <property type="match status" value="1"/>
</dbReference>
<keyword evidence="14" id="KW-1185">Reference proteome</keyword>